<evidence type="ECO:0000256" key="1">
    <source>
        <dbReference type="SAM" id="MobiDB-lite"/>
    </source>
</evidence>
<evidence type="ECO:0000313" key="2">
    <source>
        <dbReference type="EMBL" id="OIR02105.1"/>
    </source>
</evidence>
<accession>A0A1J5S151</accession>
<protein>
    <submittedName>
        <fullName evidence="2">Uncharacterized protein</fullName>
    </submittedName>
</protein>
<dbReference type="EMBL" id="MLJW01000077">
    <property type="protein sequence ID" value="OIR02105.1"/>
    <property type="molecule type" value="Genomic_DNA"/>
</dbReference>
<feature type="compositionally biased region" description="Basic and acidic residues" evidence="1">
    <location>
        <begin position="42"/>
        <end position="64"/>
    </location>
</feature>
<gene>
    <name evidence="2" type="ORF">GALL_157230</name>
</gene>
<feature type="region of interest" description="Disordered" evidence="1">
    <location>
        <begin position="25"/>
        <end position="65"/>
    </location>
</feature>
<reference evidence="2" key="1">
    <citation type="submission" date="2016-10" db="EMBL/GenBank/DDBJ databases">
        <title>Sequence of Gallionella enrichment culture.</title>
        <authorList>
            <person name="Poehlein A."/>
            <person name="Muehling M."/>
            <person name="Daniel R."/>
        </authorList>
    </citation>
    <scope>NUCLEOTIDE SEQUENCE</scope>
</reference>
<feature type="compositionally biased region" description="Low complexity" evidence="1">
    <location>
        <begin position="25"/>
        <end position="41"/>
    </location>
</feature>
<sequence>MKHAYPMLIVLAAAWMTACTSQQTKTDTPAAAPPVKAAAAKEGARKAPARKEAAKAETAVRQDEAVEGDVVGKPATGSKFARLKTGLTLSQVEQLIGPPTRQWQHPTDKASIPFYFGPDRWVIQYAYKHEGVLTFNSGGEQLLTRIEVNKAE</sequence>
<organism evidence="2">
    <name type="scientific">mine drainage metagenome</name>
    <dbReference type="NCBI Taxonomy" id="410659"/>
    <lineage>
        <taxon>unclassified sequences</taxon>
        <taxon>metagenomes</taxon>
        <taxon>ecological metagenomes</taxon>
    </lineage>
</organism>
<name>A0A1J5S151_9ZZZZ</name>
<dbReference type="AlphaFoldDB" id="A0A1J5S151"/>
<comment type="caution">
    <text evidence="2">The sequence shown here is derived from an EMBL/GenBank/DDBJ whole genome shotgun (WGS) entry which is preliminary data.</text>
</comment>
<proteinExistence type="predicted"/>
<dbReference type="PROSITE" id="PS51257">
    <property type="entry name" value="PROKAR_LIPOPROTEIN"/>
    <property type="match status" value="1"/>
</dbReference>